<dbReference type="Proteomes" id="UP000037035">
    <property type="component" value="Unassembled WGS sequence"/>
</dbReference>
<name>A0A0L6UUH3_9BASI</name>
<evidence type="ECO:0000256" key="1">
    <source>
        <dbReference type="SAM" id="MobiDB-lite"/>
    </source>
</evidence>
<comment type="caution">
    <text evidence="2">The sequence shown here is derived from an EMBL/GenBank/DDBJ whole genome shotgun (WGS) entry which is preliminary data.</text>
</comment>
<feature type="non-terminal residue" evidence="2">
    <location>
        <position position="1"/>
    </location>
</feature>
<proteinExistence type="predicted"/>
<organism evidence="2 3">
    <name type="scientific">Puccinia sorghi</name>
    <dbReference type="NCBI Taxonomy" id="27349"/>
    <lineage>
        <taxon>Eukaryota</taxon>
        <taxon>Fungi</taxon>
        <taxon>Dikarya</taxon>
        <taxon>Basidiomycota</taxon>
        <taxon>Pucciniomycotina</taxon>
        <taxon>Pucciniomycetes</taxon>
        <taxon>Pucciniales</taxon>
        <taxon>Pucciniaceae</taxon>
        <taxon>Puccinia</taxon>
    </lineage>
</organism>
<protein>
    <submittedName>
        <fullName evidence="2">Uncharacterized protein</fullName>
    </submittedName>
</protein>
<feature type="compositionally biased region" description="Basic and acidic residues" evidence="1">
    <location>
        <begin position="328"/>
        <end position="341"/>
    </location>
</feature>
<sequence>MVIQLRKGKSLQEGILAPHQRKNPKGEEMKAKKGMKTTFVDLEGSLATLQPRNWITSGVSENLIASDQGISPLIVNKRATSIALASGQLTPVSPPVERQVQRRSRLKSPAAINTPGQEAIELASNPVSPHGRKDARTHCDGLSIDESLDLQDPISTVARESQDYITMQGMLEQGAATQTLLVILAGTGGTGDLCNTWNPMEQLRRREQAQEEVFLRAATGSPLTMQLDSQGDTLSPSTTHLDPPNAPPPQVMATSRCPDERSRCFLTPDQPIRTRDQRPSKGSLPLLQPQRPKASTSGNGRDITCEPRRAPATSSSPNPSEQASKASKKQETSRRHHECDGNRSSPQESRTSSGPKPQFFSEEQQWFQGKEQQKLSLSKIRFPFTHPMEIILMSIAPQIPPILPS</sequence>
<evidence type="ECO:0000313" key="2">
    <source>
        <dbReference type="EMBL" id="KNZ52149.1"/>
    </source>
</evidence>
<dbReference type="AlphaFoldDB" id="A0A0L6UUH3"/>
<gene>
    <name evidence="2" type="ORF">VP01_3674g1</name>
</gene>
<evidence type="ECO:0000313" key="3">
    <source>
        <dbReference type="Proteomes" id="UP000037035"/>
    </source>
</evidence>
<dbReference type="VEuPathDB" id="FungiDB:VP01_3674g1"/>
<reference evidence="2 3" key="1">
    <citation type="submission" date="2015-08" db="EMBL/GenBank/DDBJ databases">
        <title>Next Generation Sequencing and Analysis of the Genome of Puccinia sorghi L Schw, the Causal Agent of Maize Common Rust.</title>
        <authorList>
            <person name="Rochi L."/>
            <person name="Burguener G."/>
            <person name="Darino M."/>
            <person name="Turjanski A."/>
            <person name="Kreff E."/>
            <person name="Dieguez M.J."/>
            <person name="Sacco F."/>
        </authorList>
    </citation>
    <scope>NUCLEOTIDE SEQUENCE [LARGE SCALE GENOMIC DNA]</scope>
    <source>
        <strain evidence="2 3">RO10H11247</strain>
    </source>
</reference>
<feature type="region of interest" description="Disordered" evidence="1">
    <location>
        <begin position="218"/>
        <end position="372"/>
    </location>
</feature>
<feature type="compositionally biased region" description="Polar residues" evidence="1">
    <location>
        <begin position="342"/>
        <end position="367"/>
    </location>
</feature>
<feature type="compositionally biased region" description="Polar residues" evidence="1">
    <location>
        <begin position="312"/>
        <end position="325"/>
    </location>
</feature>
<keyword evidence="3" id="KW-1185">Reference proteome</keyword>
<feature type="compositionally biased region" description="Polar residues" evidence="1">
    <location>
        <begin position="221"/>
        <end position="240"/>
    </location>
</feature>
<accession>A0A0L6UUH3</accession>
<dbReference type="EMBL" id="LAVV01008695">
    <property type="protein sequence ID" value="KNZ52149.1"/>
    <property type="molecule type" value="Genomic_DNA"/>
</dbReference>